<dbReference type="Proteomes" id="UP000317178">
    <property type="component" value="Chromosome"/>
</dbReference>
<dbReference type="PANTHER" id="PTHR30329:SF21">
    <property type="entry name" value="LIPOPROTEIN YIAD-RELATED"/>
    <property type="match status" value="1"/>
</dbReference>
<evidence type="ECO:0000256" key="2">
    <source>
        <dbReference type="ARBA" id="ARBA00008914"/>
    </source>
</evidence>
<keyword evidence="6 7" id="KW-0472">Membrane</keyword>
<sequence>MEDDGPPGVPEWVVTYGDMMSLLLTFFIMLVSLSEVVAEDKYRAILEALQSYVGYDFAPANPPGKSFPHNSMLEKMTKLGSWKDKSKDNGGLRRKSTSGEDLRVFRNREGKVILVGEPIYFEGNKESLAESEILKLRTIADELKGKPNKIEIRSHCSESIPDKEKRNLCYRRGRFIYDSLVRVLEIEPDRIRIGAAGSTMPMEKKQFDTNENRNRVEVLILDTFSDEYVGPRE</sequence>
<reference evidence="10 11" key="1">
    <citation type="submission" date="2019-02" db="EMBL/GenBank/DDBJ databases">
        <title>Deep-cultivation of Planctomycetes and their phenomic and genomic characterization uncovers novel biology.</title>
        <authorList>
            <person name="Wiegand S."/>
            <person name="Jogler M."/>
            <person name="Boedeker C."/>
            <person name="Pinto D."/>
            <person name="Vollmers J."/>
            <person name="Rivas-Marin E."/>
            <person name="Kohn T."/>
            <person name="Peeters S.H."/>
            <person name="Heuer A."/>
            <person name="Rast P."/>
            <person name="Oberbeckmann S."/>
            <person name="Bunk B."/>
            <person name="Jeske O."/>
            <person name="Meyerdierks A."/>
            <person name="Storesund J.E."/>
            <person name="Kallscheuer N."/>
            <person name="Luecker S."/>
            <person name="Lage O.M."/>
            <person name="Pohl T."/>
            <person name="Merkel B.J."/>
            <person name="Hornburger P."/>
            <person name="Mueller R.-W."/>
            <person name="Bruemmer F."/>
            <person name="Labrenz M."/>
            <person name="Spormann A.M."/>
            <person name="Op den Camp H."/>
            <person name="Overmann J."/>
            <person name="Amann R."/>
            <person name="Jetten M.S.M."/>
            <person name="Mascher T."/>
            <person name="Medema M.H."/>
            <person name="Devos D.P."/>
            <person name="Kaster A.-K."/>
            <person name="Ovreas L."/>
            <person name="Rohde M."/>
            <person name="Galperin M.Y."/>
            <person name="Jogler C."/>
        </authorList>
    </citation>
    <scope>NUCLEOTIDE SEQUENCE [LARGE SCALE GENOMIC DNA]</scope>
    <source>
        <strain evidence="10 11">Pla110</strain>
    </source>
</reference>
<keyword evidence="5 8" id="KW-1133">Transmembrane helix</keyword>
<keyword evidence="3" id="KW-1003">Cell membrane</keyword>
<dbReference type="Pfam" id="PF13677">
    <property type="entry name" value="MotB_plug"/>
    <property type="match status" value="1"/>
</dbReference>
<dbReference type="PANTHER" id="PTHR30329">
    <property type="entry name" value="STATOR ELEMENT OF FLAGELLAR MOTOR COMPLEX"/>
    <property type="match status" value="1"/>
</dbReference>
<accession>A0A518CP49</accession>
<comment type="similarity">
    <text evidence="2">Belongs to the MotB family.</text>
</comment>
<evidence type="ECO:0000256" key="6">
    <source>
        <dbReference type="ARBA" id="ARBA00023136"/>
    </source>
</evidence>
<dbReference type="AlphaFoldDB" id="A0A518CP49"/>
<dbReference type="GO" id="GO:0005886">
    <property type="term" value="C:plasma membrane"/>
    <property type="evidence" value="ECO:0007669"/>
    <property type="project" value="UniProtKB-SubCell"/>
</dbReference>
<evidence type="ECO:0000313" key="11">
    <source>
        <dbReference type="Proteomes" id="UP000317178"/>
    </source>
</evidence>
<dbReference type="InterPro" id="IPR036737">
    <property type="entry name" value="OmpA-like_sf"/>
</dbReference>
<comment type="subcellular location">
    <subcellularLocation>
        <location evidence="1">Cell membrane</location>
        <topology evidence="1">Single-pass membrane protein</topology>
    </subcellularLocation>
</comment>
<gene>
    <name evidence="10" type="ORF">Pla110_27430</name>
</gene>
<protein>
    <submittedName>
        <fullName evidence="10">Flagellar motor protein MotB</fullName>
    </submittedName>
</protein>
<keyword evidence="10" id="KW-0282">Flagellum</keyword>
<organism evidence="10 11">
    <name type="scientific">Polystyrenella longa</name>
    <dbReference type="NCBI Taxonomy" id="2528007"/>
    <lineage>
        <taxon>Bacteria</taxon>
        <taxon>Pseudomonadati</taxon>
        <taxon>Planctomycetota</taxon>
        <taxon>Planctomycetia</taxon>
        <taxon>Planctomycetales</taxon>
        <taxon>Planctomycetaceae</taxon>
        <taxon>Polystyrenella</taxon>
    </lineage>
</organism>
<keyword evidence="4 8" id="KW-0812">Transmembrane</keyword>
<evidence type="ECO:0000256" key="4">
    <source>
        <dbReference type="ARBA" id="ARBA00022692"/>
    </source>
</evidence>
<dbReference type="SUPFAM" id="SSF103088">
    <property type="entry name" value="OmpA-like"/>
    <property type="match status" value="1"/>
</dbReference>
<dbReference type="InterPro" id="IPR050330">
    <property type="entry name" value="Bact_OuterMem_StrucFunc"/>
</dbReference>
<evidence type="ECO:0000256" key="7">
    <source>
        <dbReference type="PROSITE-ProRule" id="PRU00473"/>
    </source>
</evidence>
<evidence type="ECO:0000256" key="5">
    <source>
        <dbReference type="ARBA" id="ARBA00022989"/>
    </source>
</evidence>
<dbReference type="RefSeq" id="WP_144996232.1">
    <property type="nucleotide sequence ID" value="NZ_CP036281.1"/>
</dbReference>
<evidence type="ECO:0000256" key="1">
    <source>
        <dbReference type="ARBA" id="ARBA00004162"/>
    </source>
</evidence>
<dbReference type="OrthoDB" id="9815217at2"/>
<dbReference type="PROSITE" id="PS51123">
    <property type="entry name" value="OMPA_2"/>
    <property type="match status" value="1"/>
</dbReference>
<keyword evidence="10" id="KW-0966">Cell projection</keyword>
<feature type="domain" description="OmpA-like" evidence="9">
    <location>
        <begin position="108"/>
        <end position="224"/>
    </location>
</feature>
<dbReference type="Gene3D" id="3.30.1330.60">
    <property type="entry name" value="OmpA-like domain"/>
    <property type="match status" value="1"/>
</dbReference>
<feature type="transmembrane region" description="Helical" evidence="8">
    <location>
        <begin position="20"/>
        <end position="38"/>
    </location>
</feature>
<evidence type="ECO:0000256" key="3">
    <source>
        <dbReference type="ARBA" id="ARBA00022475"/>
    </source>
</evidence>
<name>A0A518CP49_9PLAN</name>
<dbReference type="KEGG" id="plon:Pla110_27430"/>
<proteinExistence type="inferred from homology"/>
<dbReference type="InterPro" id="IPR025713">
    <property type="entry name" value="MotB-like_N_dom"/>
</dbReference>
<evidence type="ECO:0000256" key="8">
    <source>
        <dbReference type="SAM" id="Phobius"/>
    </source>
</evidence>
<dbReference type="EMBL" id="CP036281">
    <property type="protein sequence ID" value="QDU81006.1"/>
    <property type="molecule type" value="Genomic_DNA"/>
</dbReference>
<dbReference type="Pfam" id="PF00691">
    <property type="entry name" value="OmpA"/>
    <property type="match status" value="1"/>
</dbReference>
<evidence type="ECO:0000259" key="9">
    <source>
        <dbReference type="PROSITE" id="PS51123"/>
    </source>
</evidence>
<keyword evidence="11" id="KW-1185">Reference proteome</keyword>
<evidence type="ECO:0000313" key="10">
    <source>
        <dbReference type="EMBL" id="QDU81006.1"/>
    </source>
</evidence>
<dbReference type="InterPro" id="IPR006665">
    <property type="entry name" value="OmpA-like"/>
</dbReference>
<keyword evidence="10" id="KW-0969">Cilium</keyword>